<organism evidence="2 3">
    <name type="scientific">Sphingobium psychrophilum</name>
    <dbReference type="NCBI Taxonomy" id="2728834"/>
    <lineage>
        <taxon>Bacteria</taxon>
        <taxon>Pseudomonadati</taxon>
        <taxon>Pseudomonadota</taxon>
        <taxon>Alphaproteobacteria</taxon>
        <taxon>Sphingomonadales</taxon>
        <taxon>Sphingomonadaceae</taxon>
        <taxon>Sphingobium</taxon>
    </lineage>
</organism>
<dbReference type="RefSeq" id="WP_069063939.1">
    <property type="nucleotide sequence ID" value="NZ_JABBFV010000029.1"/>
</dbReference>
<dbReference type="Proteomes" id="UP000519023">
    <property type="component" value="Unassembled WGS sequence"/>
</dbReference>
<name>A0A7X9WZP9_9SPHN</name>
<dbReference type="AlphaFoldDB" id="A0A7X9WZP9"/>
<dbReference type="EMBL" id="JABBFV010000029">
    <property type="protein sequence ID" value="NML12897.1"/>
    <property type="molecule type" value="Genomic_DNA"/>
</dbReference>
<dbReference type="Gene3D" id="1.20.1260.10">
    <property type="match status" value="1"/>
</dbReference>
<accession>A0A7X9WZP9</accession>
<evidence type="ECO:0000313" key="3">
    <source>
        <dbReference type="Proteomes" id="UP000519023"/>
    </source>
</evidence>
<dbReference type="PANTHER" id="PTHR38593:SF1">
    <property type="entry name" value="BLR2558 PROTEIN"/>
    <property type="match status" value="1"/>
</dbReference>
<evidence type="ECO:0000259" key="1">
    <source>
        <dbReference type="Pfam" id="PF13628"/>
    </source>
</evidence>
<evidence type="ECO:0000313" key="2">
    <source>
        <dbReference type="EMBL" id="NML12897.1"/>
    </source>
</evidence>
<dbReference type="PANTHER" id="PTHR38593">
    <property type="entry name" value="BLR2558 PROTEIN"/>
    <property type="match status" value="1"/>
</dbReference>
<comment type="caution">
    <text evidence="2">The sequence shown here is derived from an EMBL/GenBank/DDBJ whole genome shotgun (WGS) entry which is preliminary data.</text>
</comment>
<dbReference type="InterPro" id="IPR025419">
    <property type="entry name" value="DUF4142"/>
</dbReference>
<keyword evidence="3" id="KW-1185">Reference proteome</keyword>
<reference evidence="2 3" key="1">
    <citation type="submission" date="2020-04" db="EMBL/GenBank/DDBJ databases">
        <title>Sphingobium sp. AR-3-1 isolated from Arctic soil.</title>
        <authorList>
            <person name="Dahal R.H."/>
            <person name="Chaudhary D.K."/>
        </authorList>
    </citation>
    <scope>NUCLEOTIDE SEQUENCE [LARGE SCALE GENOMIC DNA]</scope>
    <source>
        <strain evidence="2 3">AR-3-1</strain>
    </source>
</reference>
<feature type="domain" description="DUF4142" evidence="1">
    <location>
        <begin position="51"/>
        <end position="186"/>
    </location>
</feature>
<protein>
    <submittedName>
        <fullName evidence="2">DUF4142 domain-containing protein</fullName>
    </submittedName>
</protein>
<dbReference type="Pfam" id="PF13628">
    <property type="entry name" value="DUF4142"/>
    <property type="match status" value="1"/>
</dbReference>
<dbReference type="InterPro" id="IPR012347">
    <property type="entry name" value="Ferritin-like"/>
</dbReference>
<sequence>MKPSILVTLSVSALALASCGKKDEPMVNNNAVANSAGPVTTEAPPALSAGQMFANAAAASDAFEIESSKLAATNAASAATKAFAQSMIKGHTESSAKLKKAASEATPVLTPDPTLAAAQVEALETLKGKQGAEFDAAYADAQTMAHEKTLATLRAYSTGGDVPSLKVFATAMVPIVTAHVNMAKGLKH</sequence>
<proteinExistence type="predicted"/>
<gene>
    <name evidence="2" type="ORF">HHL08_22655</name>
</gene>
<dbReference type="PROSITE" id="PS51257">
    <property type="entry name" value="PROKAR_LIPOPROTEIN"/>
    <property type="match status" value="1"/>
</dbReference>